<sequence length="51" mass="6116">MLRLRQWMSRRDFKSKNPILLALERHYFFAKKFALVALMSYLLVANKALLC</sequence>
<dbReference type="HOGENOM" id="CLU_3094935_0_0_9"/>
<evidence type="ECO:0000313" key="1">
    <source>
        <dbReference type="EMBL" id="EEI86589.1"/>
    </source>
</evidence>
<proteinExistence type="predicted"/>
<dbReference type="AlphaFoldDB" id="C2BES7"/>
<reference evidence="1 2" key="1">
    <citation type="submission" date="2008-10" db="EMBL/GenBank/DDBJ databases">
        <authorList>
            <person name="Qin X."/>
            <person name="Bachman B."/>
            <person name="Battles P."/>
            <person name="Bell A."/>
            <person name="Bess C."/>
            <person name="Bickham C."/>
            <person name="Chaboub L."/>
            <person name="Chen D."/>
            <person name="Coyle M."/>
            <person name="Deiros D.R."/>
            <person name="Dinh H."/>
            <person name="Forbes L."/>
            <person name="Fowler G."/>
            <person name="Francisco L."/>
            <person name="Fu Q."/>
            <person name="Gubbala S."/>
            <person name="Hale W."/>
            <person name="Han Y."/>
            <person name="Hemphill L."/>
            <person name="Highlander S.K."/>
            <person name="Hirani K."/>
            <person name="Hogues M."/>
            <person name="Jackson L."/>
            <person name="Jakkamsetti A."/>
            <person name="Javaid M."/>
            <person name="Jiang H."/>
            <person name="Korchina V."/>
            <person name="Kovar C."/>
            <person name="Lara F."/>
            <person name="Lee S."/>
            <person name="Mata R."/>
            <person name="Mathew T."/>
            <person name="Moen C."/>
            <person name="Morales K."/>
            <person name="Munidasa M."/>
            <person name="Nazareth L."/>
            <person name="Ngo R."/>
            <person name="Nguyen L."/>
            <person name="Okwuonu G."/>
            <person name="Ongeri F."/>
            <person name="Patil S."/>
            <person name="Petrosino J."/>
            <person name="Pham C."/>
            <person name="Pham P."/>
            <person name="Pu L.-L."/>
            <person name="Puazo M."/>
            <person name="Raj R."/>
            <person name="Reid J."/>
            <person name="Rouhana J."/>
            <person name="Saada N."/>
            <person name="Shang Y."/>
            <person name="Simmons D."/>
            <person name="Thornton R."/>
            <person name="Warren J."/>
            <person name="Weissenberger G."/>
            <person name="Zhang J."/>
            <person name="Zhang L."/>
            <person name="Zhou C."/>
            <person name="Zhu D."/>
            <person name="Muzny D."/>
            <person name="Worley K."/>
            <person name="Gibbs R."/>
        </authorList>
    </citation>
    <scope>NUCLEOTIDE SEQUENCE [LARGE SCALE GENOMIC DNA]</scope>
    <source>
        <strain evidence="1 2">ATCC 51172</strain>
    </source>
</reference>
<organism evidence="1 2">
    <name type="scientific">Anaerococcus lactolyticus ATCC 51172</name>
    <dbReference type="NCBI Taxonomy" id="525254"/>
    <lineage>
        <taxon>Bacteria</taxon>
        <taxon>Bacillati</taxon>
        <taxon>Bacillota</taxon>
        <taxon>Tissierellia</taxon>
        <taxon>Tissierellales</taxon>
        <taxon>Peptoniphilaceae</taxon>
        <taxon>Anaerococcus</taxon>
    </lineage>
</organism>
<dbReference type="Proteomes" id="UP000005984">
    <property type="component" value="Unassembled WGS sequence"/>
</dbReference>
<accession>C2BES7</accession>
<comment type="caution">
    <text evidence="1">The sequence shown here is derived from an EMBL/GenBank/DDBJ whole genome shotgun (WGS) entry which is preliminary data.</text>
</comment>
<dbReference type="STRING" id="525254.HMPREF0072_0847"/>
<protein>
    <submittedName>
        <fullName evidence="1">Uncharacterized protein</fullName>
    </submittedName>
</protein>
<keyword evidence="2" id="KW-1185">Reference proteome</keyword>
<name>C2BES7_9FIRM</name>
<evidence type="ECO:0000313" key="2">
    <source>
        <dbReference type="Proteomes" id="UP000005984"/>
    </source>
</evidence>
<dbReference type="EMBL" id="ABYO01000191">
    <property type="protein sequence ID" value="EEI86589.1"/>
    <property type="molecule type" value="Genomic_DNA"/>
</dbReference>
<gene>
    <name evidence="1" type="ORF">HMPREF0072_0847</name>
</gene>